<dbReference type="PROSITE" id="PS51257">
    <property type="entry name" value="PROKAR_LIPOPROTEIN"/>
    <property type="match status" value="1"/>
</dbReference>
<name>A0A6G6ABA4_9VIRU</name>
<evidence type="ECO:0000256" key="1">
    <source>
        <dbReference type="SAM" id="Phobius"/>
    </source>
</evidence>
<protein>
    <submittedName>
        <fullName evidence="2">Uncharacterized protein</fullName>
    </submittedName>
</protein>
<reference evidence="2" key="1">
    <citation type="submission" date="2019-07" db="EMBL/GenBank/DDBJ databases">
        <title>The discovery of a new lineage B mimivirus raises questions about particles surface fibrils.</title>
        <authorList>
            <person name="Silva L.K.S."/>
            <person name="Rodrigues R.A.L."/>
            <person name="Andrade A.C.S.P."/>
            <person name="Hikida H."/>
            <person name="Andreani J."/>
            <person name="Levasseur A."/>
            <person name="La Scola B."/>
            <person name="Abrahao J.S."/>
        </authorList>
    </citation>
    <scope>NUCLEOTIDE SEQUENCE</scope>
    <source>
        <strain evidence="2">B60</strain>
    </source>
</reference>
<keyword evidence="1" id="KW-0472">Membrane</keyword>
<feature type="transmembrane region" description="Helical" evidence="1">
    <location>
        <begin position="201"/>
        <end position="218"/>
    </location>
</feature>
<sequence>MIKAISLGLLTAIVGCGIYKDFLSRKFFDDYIKSGRSINGKNIITGQIKDENNSDEKYPFYVYEVMTRGTMYLHNYNNYHYNPLTGKYNYSPRMEKNKYHYWDLSSSQKYNSHTSKIDQYKLILNDNTKIHYQKEETQYLDKKNYILKKYIPNNSNITIFGKLTNDLSIYSNTYCHVEFIGSKNQVVYDIGEKYFGIRDEYTIFLYISLGLCLYNIFYY</sequence>
<keyword evidence="1" id="KW-1133">Transmembrane helix</keyword>
<proteinExistence type="predicted"/>
<accession>A0A6G6ABA4</accession>
<dbReference type="EMBL" id="MN175499">
    <property type="protein sequence ID" value="QID06129.1"/>
    <property type="molecule type" value="Genomic_DNA"/>
</dbReference>
<keyword evidence="1" id="KW-0812">Transmembrane</keyword>
<organism evidence="2">
    <name type="scientific">Borely moumouvirus</name>
    <dbReference type="NCBI Taxonomy" id="2712067"/>
    <lineage>
        <taxon>Viruses</taxon>
        <taxon>Varidnaviria</taxon>
        <taxon>Bamfordvirae</taxon>
        <taxon>Nucleocytoviricota</taxon>
        <taxon>Megaviricetes</taxon>
        <taxon>Imitervirales</taxon>
        <taxon>Mimiviridae</taxon>
        <taxon>Megamimivirinae</taxon>
        <taxon>Moumouvirus</taxon>
    </lineage>
</organism>
<evidence type="ECO:0000313" key="2">
    <source>
        <dbReference type="EMBL" id="QID06129.1"/>
    </source>
</evidence>